<dbReference type="AlphaFoldDB" id="A0A1H0I5C4"/>
<reference evidence="1 4" key="1">
    <citation type="submission" date="2016-10" db="EMBL/GenBank/DDBJ databases">
        <authorList>
            <person name="de Groot N.N."/>
        </authorList>
    </citation>
    <scope>NUCLEOTIDE SEQUENCE [LARGE SCALE GENOMIC DNA]</scope>
    <source>
        <strain evidence="4">BP1-145</strain>
        <strain evidence="1">BP1-148</strain>
    </source>
</reference>
<evidence type="ECO:0000313" key="2">
    <source>
        <dbReference type="EMBL" id="SDO26370.1"/>
    </source>
</evidence>
<gene>
    <name evidence="2" type="ORF">SAMN04487900_11312</name>
    <name evidence="1" type="ORF">SAMN04487901_12312</name>
</gene>
<keyword evidence="3" id="KW-1185">Reference proteome</keyword>
<evidence type="ECO:0000313" key="3">
    <source>
        <dbReference type="Proteomes" id="UP000198779"/>
    </source>
</evidence>
<protein>
    <submittedName>
        <fullName evidence="2">Uncharacterized protein</fullName>
    </submittedName>
</protein>
<proteinExistence type="predicted"/>
<reference evidence="2 3" key="2">
    <citation type="submission" date="2016-10" db="EMBL/GenBank/DDBJ databases">
        <authorList>
            <person name="Varghese N."/>
            <person name="Submissions S."/>
        </authorList>
    </citation>
    <scope>NUCLEOTIDE SEQUENCE</scope>
    <source>
        <strain evidence="2">BP1-145</strain>
        <strain evidence="3">BP1-148</strain>
    </source>
</reference>
<organism evidence="2 4">
    <name type="scientific">Prevotella communis</name>
    <dbReference type="NCBI Taxonomy" id="2913614"/>
    <lineage>
        <taxon>Bacteria</taxon>
        <taxon>Pseudomonadati</taxon>
        <taxon>Bacteroidota</taxon>
        <taxon>Bacteroidia</taxon>
        <taxon>Bacteroidales</taxon>
        <taxon>Prevotellaceae</taxon>
        <taxon>Prevotella</taxon>
    </lineage>
</organism>
<accession>A0A1H0I5C4</accession>
<name>A0A1H0I5C4_9BACT</name>
<accession>A0A1G8BLV6</accession>
<evidence type="ECO:0000313" key="1">
    <source>
        <dbReference type="EMBL" id="SDH34068.1"/>
    </source>
</evidence>
<sequence>MVAKVRNKYELRTMNYELFFNFATIFNLFLTK</sequence>
<dbReference type="EMBL" id="FNCQ01000023">
    <property type="protein sequence ID" value="SDH34068.1"/>
    <property type="molecule type" value="Genomic_DNA"/>
</dbReference>
<dbReference type="EMBL" id="FNIW01000013">
    <property type="protein sequence ID" value="SDO26370.1"/>
    <property type="molecule type" value="Genomic_DNA"/>
</dbReference>
<evidence type="ECO:0000313" key="4">
    <source>
        <dbReference type="Proteomes" id="UP000199134"/>
    </source>
</evidence>
<dbReference type="Proteomes" id="UP000198779">
    <property type="component" value="Unassembled WGS sequence"/>
</dbReference>
<dbReference type="Proteomes" id="UP000199134">
    <property type="component" value="Unassembled WGS sequence"/>
</dbReference>